<keyword evidence="1" id="KW-1133">Transmembrane helix</keyword>
<dbReference type="Proteomes" id="UP001162640">
    <property type="component" value="Unassembled WGS sequence"/>
</dbReference>
<keyword evidence="1" id="KW-0472">Membrane</keyword>
<dbReference type="AlphaFoldDB" id="A0A9W7BDC0"/>
<dbReference type="PANTHER" id="PTHR36451">
    <property type="entry name" value="PAPS-DEPENDENT SULFOTRANSFERASE STF3"/>
    <property type="match status" value="1"/>
</dbReference>
<evidence type="ECO:0000313" key="2">
    <source>
        <dbReference type="EMBL" id="GMH85597.1"/>
    </source>
</evidence>
<dbReference type="InterPro" id="IPR027417">
    <property type="entry name" value="P-loop_NTPase"/>
</dbReference>
<evidence type="ECO:0000313" key="3">
    <source>
        <dbReference type="Proteomes" id="UP001162640"/>
    </source>
</evidence>
<protein>
    <recommendedName>
        <fullName evidence="4">Sulfotransferase</fullName>
    </recommendedName>
</protein>
<feature type="transmembrane region" description="Helical" evidence="1">
    <location>
        <begin position="6"/>
        <end position="24"/>
    </location>
</feature>
<dbReference type="InterPro" id="IPR052736">
    <property type="entry name" value="Stf3_sulfotransferase"/>
</dbReference>
<sequence length="464" mass="52832">MVHQAVILGGVATVTAFASLFMSYKASKQTKIKVRGFVFLLNKLKSKKPDDAALQKLFEPVDKLWAEVLEQERKAFRDDAAADAAKTTLHEMQLKGIWEPGNRFSPFGQTIVYKDIIKNLNRRIAFAKRIQSDLSTKRQQEAGLGSNIIIIAGLPRTGSTMIHRLLSADKTTRTPLWWEQMLDDSSQLPCPPSDLFTDPRAEEVAKGLKGLSLISPNALSELNKFHKIGAYEVEECAPFMRRYFNDIDSAYFSPACVKSRGEWVNDPNVDKSFIFTHLKAWLSLQASTFPEGSDMKWVLKAPLFTPFLNEVSDAFPEATIVFTNRDPMKVVPSTCGLIEVAASLKADWREEDEMWKWIGDYTLDRMQYFASEQMKWTEKQKRHTVINLDYSETLKDPLKTVKNIYSKAGRKFEGTASNSMKAHLEENTQHKHGRADYSLEKFGLSKERVEAGMREYEVKYLGKK</sequence>
<proteinExistence type="predicted"/>
<dbReference type="Pfam" id="PF13469">
    <property type="entry name" value="Sulfotransfer_3"/>
    <property type="match status" value="1"/>
</dbReference>
<comment type="caution">
    <text evidence="2">The sequence shown here is derived from an EMBL/GenBank/DDBJ whole genome shotgun (WGS) entry which is preliminary data.</text>
</comment>
<dbReference type="Gene3D" id="3.40.50.300">
    <property type="entry name" value="P-loop containing nucleotide triphosphate hydrolases"/>
    <property type="match status" value="1"/>
</dbReference>
<organism evidence="2 3">
    <name type="scientific">Triparma laevis f. inornata</name>
    <dbReference type="NCBI Taxonomy" id="1714386"/>
    <lineage>
        <taxon>Eukaryota</taxon>
        <taxon>Sar</taxon>
        <taxon>Stramenopiles</taxon>
        <taxon>Ochrophyta</taxon>
        <taxon>Bolidophyceae</taxon>
        <taxon>Parmales</taxon>
        <taxon>Triparmaceae</taxon>
        <taxon>Triparma</taxon>
    </lineage>
</organism>
<evidence type="ECO:0000256" key="1">
    <source>
        <dbReference type="SAM" id="Phobius"/>
    </source>
</evidence>
<keyword evidence="1" id="KW-0812">Transmembrane</keyword>
<dbReference type="PANTHER" id="PTHR36451:SF1">
    <property type="entry name" value="OMEGA-HYDROXY-BETA-DIHYDROMENAQUINONE-9 SULFOTRANSFERASE STF3"/>
    <property type="match status" value="1"/>
</dbReference>
<dbReference type="EMBL" id="BLQM01000362">
    <property type="protein sequence ID" value="GMH85597.1"/>
    <property type="molecule type" value="Genomic_DNA"/>
</dbReference>
<evidence type="ECO:0008006" key="4">
    <source>
        <dbReference type="Google" id="ProtNLM"/>
    </source>
</evidence>
<gene>
    <name evidence="2" type="ORF">TL16_g10280</name>
</gene>
<dbReference type="SUPFAM" id="SSF52540">
    <property type="entry name" value="P-loop containing nucleoside triphosphate hydrolases"/>
    <property type="match status" value="1"/>
</dbReference>
<reference evidence="3" key="1">
    <citation type="journal article" date="2023" name="Commun. Biol.">
        <title>Genome analysis of Parmales, the sister group of diatoms, reveals the evolutionary specialization of diatoms from phago-mixotrophs to photoautotrophs.</title>
        <authorList>
            <person name="Ban H."/>
            <person name="Sato S."/>
            <person name="Yoshikawa S."/>
            <person name="Yamada K."/>
            <person name="Nakamura Y."/>
            <person name="Ichinomiya M."/>
            <person name="Sato N."/>
            <person name="Blanc-Mathieu R."/>
            <person name="Endo H."/>
            <person name="Kuwata A."/>
            <person name="Ogata H."/>
        </authorList>
    </citation>
    <scope>NUCLEOTIDE SEQUENCE [LARGE SCALE GENOMIC DNA]</scope>
</reference>
<name>A0A9W7BDC0_9STRA</name>
<accession>A0A9W7BDC0</accession>